<keyword evidence="2" id="KW-1185">Reference proteome</keyword>
<dbReference type="GeneID" id="89933868"/>
<dbReference type="EMBL" id="MU853369">
    <property type="protein sequence ID" value="KAK4107781.1"/>
    <property type="molecule type" value="Genomic_DNA"/>
</dbReference>
<dbReference type="RefSeq" id="XP_064665351.1">
    <property type="nucleotide sequence ID" value="XM_064809744.1"/>
</dbReference>
<proteinExistence type="predicted"/>
<reference evidence="1" key="1">
    <citation type="journal article" date="2023" name="Mol. Phylogenet. Evol.">
        <title>Genome-scale phylogeny and comparative genomics of the fungal order Sordariales.</title>
        <authorList>
            <person name="Hensen N."/>
            <person name="Bonometti L."/>
            <person name="Westerberg I."/>
            <person name="Brannstrom I.O."/>
            <person name="Guillou S."/>
            <person name="Cros-Aarteil S."/>
            <person name="Calhoun S."/>
            <person name="Haridas S."/>
            <person name="Kuo A."/>
            <person name="Mondo S."/>
            <person name="Pangilinan J."/>
            <person name="Riley R."/>
            <person name="LaButti K."/>
            <person name="Andreopoulos B."/>
            <person name="Lipzen A."/>
            <person name="Chen C."/>
            <person name="Yan M."/>
            <person name="Daum C."/>
            <person name="Ng V."/>
            <person name="Clum A."/>
            <person name="Steindorff A."/>
            <person name="Ohm R.A."/>
            <person name="Martin F."/>
            <person name="Silar P."/>
            <person name="Natvig D.O."/>
            <person name="Lalanne C."/>
            <person name="Gautier V."/>
            <person name="Ament-Velasquez S.L."/>
            <person name="Kruys A."/>
            <person name="Hutchinson M.I."/>
            <person name="Powell A.J."/>
            <person name="Barry K."/>
            <person name="Miller A.N."/>
            <person name="Grigoriev I.V."/>
            <person name="Debuchy R."/>
            <person name="Gladieux P."/>
            <person name="Hiltunen Thoren M."/>
            <person name="Johannesson H."/>
        </authorList>
    </citation>
    <scope>NUCLEOTIDE SEQUENCE</scope>
    <source>
        <strain evidence="1">CBS 508.74</strain>
    </source>
</reference>
<dbReference type="Proteomes" id="UP001302812">
    <property type="component" value="Unassembled WGS sequence"/>
</dbReference>
<accession>A0AAN6QDU6</accession>
<sequence>MDLACLSTSPLYVLYSTVHSSPLLDHDVATEVEPQANDESSRVFRDPRLTSTHLAMFLRAPQHAHTYINTKNPSLGVVFSGGRRRAESQYPLRICRADLVTSPGTWSERMKPRP</sequence>
<evidence type="ECO:0000313" key="2">
    <source>
        <dbReference type="Proteomes" id="UP001302812"/>
    </source>
</evidence>
<reference evidence="1" key="2">
    <citation type="submission" date="2023-05" db="EMBL/GenBank/DDBJ databases">
        <authorList>
            <consortium name="Lawrence Berkeley National Laboratory"/>
            <person name="Steindorff A."/>
            <person name="Hensen N."/>
            <person name="Bonometti L."/>
            <person name="Westerberg I."/>
            <person name="Brannstrom I.O."/>
            <person name="Guillou S."/>
            <person name="Cros-Aarteil S."/>
            <person name="Calhoun S."/>
            <person name="Haridas S."/>
            <person name="Kuo A."/>
            <person name="Mondo S."/>
            <person name="Pangilinan J."/>
            <person name="Riley R."/>
            <person name="Labutti K."/>
            <person name="Andreopoulos B."/>
            <person name="Lipzen A."/>
            <person name="Chen C."/>
            <person name="Yanf M."/>
            <person name="Daum C."/>
            <person name="Ng V."/>
            <person name="Clum A."/>
            <person name="Ohm R."/>
            <person name="Martin F."/>
            <person name="Silar P."/>
            <person name="Natvig D."/>
            <person name="Lalanne C."/>
            <person name="Gautier V."/>
            <person name="Ament-Velasquez S.L."/>
            <person name="Kruys A."/>
            <person name="Hutchinson M.I."/>
            <person name="Powell A.J."/>
            <person name="Barry K."/>
            <person name="Miller A.N."/>
            <person name="Grigoriev I.V."/>
            <person name="Debuchy R."/>
            <person name="Gladieux P."/>
            <person name="Thoren M.H."/>
            <person name="Johannesson H."/>
        </authorList>
    </citation>
    <scope>NUCLEOTIDE SEQUENCE</scope>
    <source>
        <strain evidence="1">CBS 508.74</strain>
    </source>
</reference>
<dbReference type="AlphaFoldDB" id="A0AAN6QDU6"/>
<organism evidence="1 2">
    <name type="scientific">Canariomyces notabilis</name>
    <dbReference type="NCBI Taxonomy" id="2074819"/>
    <lineage>
        <taxon>Eukaryota</taxon>
        <taxon>Fungi</taxon>
        <taxon>Dikarya</taxon>
        <taxon>Ascomycota</taxon>
        <taxon>Pezizomycotina</taxon>
        <taxon>Sordariomycetes</taxon>
        <taxon>Sordariomycetidae</taxon>
        <taxon>Sordariales</taxon>
        <taxon>Chaetomiaceae</taxon>
        <taxon>Canariomyces</taxon>
    </lineage>
</organism>
<gene>
    <name evidence="1" type="ORF">N656DRAFT_466036</name>
</gene>
<evidence type="ECO:0000313" key="1">
    <source>
        <dbReference type="EMBL" id="KAK4107781.1"/>
    </source>
</evidence>
<comment type="caution">
    <text evidence="1">The sequence shown here is derived from an EMBL/GenBank/DDBJ whole genome shotgun (WGS) entry which is preliminary data.</text>
</comment>
<protein>
    <submittedName>
        <fullName evidence="1">Uncharacterized protein</fullName>
    </submittedName>
</protein>
<name>A0AAN6QDU6_9PEZI</name>